<dbReference type="PANTHER" id="PTHR38435:SF2">
    <property type="entry name" value="DUF871 DOMAIN-CONTAINING PROTEIN"/>
    <property type="match status" value="1"/>
</dbReference>
<dbReference type="SUPFAM" id="SSF51445">
    <property type="entry name" value="(Trans)glycosidases"/>
    <property type="match status" value="1"/>
</dbReference>
<dbReference type="AlphaFoldDB" id="A0A1H8BSK1"/>
<dbReference type="Pfam" id="PF05913">
    <property type="entry name" value="MupG_C"/>
    <property type="match status" value="1"/>
</dbReference>
<dbReference type="STRING" id="474960.SAMN05216180_2033"/>
<dbReference type="Pfam" id="PF19200">
    <property type="entry name" value="MupG_N"/>
    <property type="match status" value="1"/>
</dbReference>
<dbReference type="PANTHER" id="PTHR38435">
    <property type="match status" value="1"/>
</dbReference>
<reference evidence="3 4" key="1">
    <citation type="submission" date="2016-10" db="EMBL/GenBank/DDBJ databases">
        <authorList>
            <person name="de Groot N.N."/>
        </authorList>
    </citation>
    <scope>NUCLEOTIDE SEQUENCE [LARGE SCALE GENOMIC DNA]</scope>
    <source>
        <strain evidence="3 4">CGMCC 1.5070</strain>
    </source>
</reference>
<dbReference type="Gene3D" id="3.20.20.70">
    <property type="entry name" value="Aldolase class I"/>
    <property type="match status" value="1"/>
</dbReference>
<dbReference type="InterPro" id="IPR043797">
    <property type="entry name" value="MupG_N"/>
</dbReference>
<keyword evidence="4" id="KW-1185">Reference proteome</keyword>
<feature type="domain" description="6-phospho-N-acetylmuramidase C-terminal" evidence="1">
    <location>
        <begin position="245"/>
        <end position="348"/>
    </location>
</feature>
<dbReference type="Proteomes" id="UP000199158">
    <property type="component" value="Unassembled WGS sequence"/>
</dbReference>
<proteinExistence type="predicted"/>
<dbReference type="InterPro" id="IPR043894">
    <property type="entry name" value="MupG_C"/>
</dbReference>
<dbReference type="InterPro" id="IPR029000">
    <property type="entry name" value="Cyclophilin-like_dom_sf"/>
</dbReference>
<evidence type="ECO:0000313" key="3">
    <source>
        <dbReference type="EMBL" id="SEM84857.1"/>
    </source>
</evidence>
<evidence type="ECO:0000313" key="4">
    <source>
        <dbReference type="Proteomes" id="UP000199158"/>
    </source>
</evidence>
<sequence length="353" mass="40021">MWQMFNRLGFSVYLSTFEKQKEQLKKLCRKGSYVFTSFHISEEFDDTYPARAKEMCQWLTTAGYRILADVSKKTLAMFGTQDIVEFAHEMGIDILRIDYGFTNDEIAALAAKMPIAVNASTLGDELAQRLAMAENQVYAMHNFYPRPETGLDDVFFRSCNERLHREGIRVLAFIAGDEALRAPIFEGLPTLECHRRQPPYVSYLDLVRNYGIDGVFVGDGIVSENEFALIDNFCSSGICDVPAELSNENEELYGKVFTVRVDSPACAMRFQESREYSCFGKTIMPCNCVQRAAGCITVDNIEYSRYSGEIQFVRNPLPADNRVNVIGRVDQRYLAILDCLPNGKKLKLIPTPK</sequence>
<dbReference type="InterPro" id="IPR017853">
    <property type="entry name" value="GH"/>
</dbReference>
<dbReference type="EMBL" id="FOCG01000001">
    <property type="protein sequence ID" value="SEM84857.1"/>
    <property type="molecule type" value="Genomic_DNA"/>
</dbReference>
<dbReference type="Gene3D" id="2.40.100.10">
    <property type="entry name" value="Cyclophilin-like"/>
    <property type="match status" value="1"/>
</dbReference>
<evidence type="ECO:0008006" key="5">
    <source>
        <dbReference type="Google" id="ProtNLM"/>
    </source>
</evidence>
<gene>
    <name evidence="3" type="ORF">SAMN05216180_2033</name>
</gene>
<evidence type="ECO:0000259" key="1">
    <source>
        <dbReference type="Pfam" id="PF05913"/>
    </source>
</evidence>
<accession>A0A1H8BSK1</accession>
<protein>
    <recommendedName>
        <fullName evidence="5">Outer surface protein</fullName>
    </recommendedName>
</protein>
<dbReference type="InterPro" id="IPR013785">
    <property type="entry name" value="Aldolase_TIM"/>
</dbReference>
<feature type="domain" description="6-phospho-N-acetylmuramidase N-terminal" evidence="2">
    <location>
        <begin position="8"/>
        <end position="229"/>
    </location>
</feature>
<evidence type="ECO:0000259" key="2">
    <source>
        <dbReference type="Pfam" id="PF19200"/>
    </source>
</evidence>
<dbReference type="SUPFAM" id="SSF50891">
    <property type="entry name" value="Cyclophilin-like"/>
    <property type="match status" value="1"/>
</dbReference>
<organism evidence="3 4">
    <name type="scientific">Hydrogenoanaerobacterium saccharovorans</name>
    <dbReference type="NCBI Taxonomy" id="474960"/>
    <lineage>
        <taxon>Bacteria</taxon>
        <taxon>Bacillati</taxon>
        <taxon>Bacillota</taxon>
        <taxon>Clostridia</taxon>
        <taxon>Eubacteriales</taxon>
        <taxon>Oscillospiraceae</taxon>
        <taxon>Hydrogenoanaerobacterium</taxon>
    </lineage>
</organism>
<name>A0A1H8BSK1_9FIRM</name>
<dbReference type="InterPro" id="IPR008589">
    <property type="entry name" value="MupG"/>
</dbReference>